<feature type="compositionally biased region" description="Acidic residues" evidence="1">
    <location>
        <begin position="76"/>
        <end position="86"/>
    </location>
</feature>
<feature type="compositionally biased region" description="Low complexity" evidence="1">
    <location>
        <begin position="57"/>
        <end position="74"/>
    </location>
</feature>
<evidence type="ECO:0000313" key="3">
    <source>
        <dbReference type="EnsemblMetazoa" id="CLYHEMP022722.1"/>
    </source>
</evidence>
<dbReference type="OrthoDB" id="5797898at2759"/>
<proteinExistence type="predicted"/>
<organism evidence="3 4">
    <name type="scientific">Clytia hemisphaerica</name>
    <dbReference type="NCBI Taxonomy" id="252671"/>
    <lineage>
        <taxon>Eukaryota</taxon>
        <taxon>Metazoa</taxon>
        <taxon>Cnidaria</taxon>
        <taxon>Hydrozoa</taxon>
        <taxon>Hydroidolina</taxon>
        <taxon>Leptothecata</taxon>
        <taxon>Obeliida</taxon>
        <taxon>Clytiidae</taxon>
        <taxon>Clytia</taxon>
    </lineage>
</organism>
<evidence type="ECO:0000256" key="1">
    <source>
        <dbReference type="SAM" id="MobiDB-lite"/>
    </source>
</evidence>
<dbReference type="Proteomes" id="UP000594262">
    <property type="component" value="Unplaced"/>
</dbReference>
<feature type="domain" description="C-type lectin" evidence="2">
    <location>
        <begin position="123"/>
        <end position="238"/>
    </location>
</feature>
<dbReference type="SUPFAM" id="SSF56436">
    <property type="entry name" value="C-type lectin-like"/>
    <property type="match status" value="1"/>
</dbReference>
<dbReference type="SMART" id="SM00034">
    <property type="entry name" value="CLECT"/>
    <property type="match status" value="1"/>
</dbReference>
<dbReference type="AlphaFoldDB" id="A0A7M5XI52"/>
<feature type="compositionally biased region" description="Polar residues" evidence="1">
    <location>
        <begin position="1"/>
        <end position="47"/>
    </location>
</feature>
<dbReference type="PROSITE" id="PS50041">
    <property type="entry name" value="C_TYPE_LECTIN_2"/>
    <property type="match status" value="1"/>
</dbReference>
<dbReference type="EnsemblMetazoa" id="CLYHEMT022722.1">
    <property type="protein sequence ID" value="CLYHEMP022722.1"/>
    <property type="gene ID" value="CLYHEMG022722"/>
</dbReference>
<dbReference type="InterPro" id="IPR001304">
    <property type="entry name" value="C-type_lectin-like"/>
</dbReference>
<evidence type="ECO:0000313" key="4">
    <source>
        <dbReference type="Proteomes" id="UP000594262"/>
    </source>
</evidence>
<sequence>PNQGNKPDTNPSSPANQGNKPDTNPSSPPNQGNKPDTNPSSPPNQGTDPDANPSSPPNQGNNPEANPSSPPNQSTEPEDGSLDVDDSVAPAPLPVVAEGLSSCNSLISDTRFMLGSSSCTMGEKLNFEMAYQFCRRNGRELVSVESLHRNRDLNSFLLVHLPALLESSTVMIGLNYRSSLSKFRWIDGSTSVYRDWCSNQPNLENGLCIGFQINPSGTEDRGCFKSIDCDEIHDFVCQLPGVDLKKSVDTIKRTLTKVKKDCHRCRD</sequence>
<dbReference type="Gene3D" id="3.10.100.10">
    <property type="entry name" value="Mannose-Binding Protein A, subunit A"/>
    <property type="match status" value="1"/>
</dbReference>
<dbReference type="CDD" id="cd00037">
    <property type="entry name" value="CLECT"/>
    <property type="match status" value="1"/>
</dbReference>
<dbReference type="InterPro" id="IPR016187">
    <property type="entry name" value="CTDL_fold"/>
</dbReference>
<reference evidence="3" key="1">
    <citation type="submission" date="2021-01" db="UniProtKB">
        <authorList>
            <consortium name="EnsemblMetazoa"/>
        </authorList>
    </citation>
    <scope>IDENTIFICATION</scope>
</reference>
<feature type="region of interest" description="Disordered" evidence="1">
    <location>
        <begin position="1"/>
        <end position="89"/>
    </location>
</feature>
<keyword evidence="4" id="KW-1185">Reference proteome</keyword>
<protein>
    <recommendedName>
        <fullName evidence="2">C-type lectin domain-containing protein</fullName>
    </recommendedName>
</protein>
<dbReference type="Pfam" id="PF00059">
    <property type="entry name" value="Lectin_C"/>
    <property type="match status" value="1"/>
</dbReference>
<dbReference type="InterPro" id="IPR016186">
    <property type="entry name" value="C-type_lectin-like/link_sf"/>
</dbReference>
<accession>A0A7M5XI52</accession>
<name>A0A7M5XI52_9CNID</name>
<evidence type="ECO:0000259" key="2">
    <source>
        <dbReference type="PROSITE" id="PS50041"/>
    </source>
</evidence>